<dbReference type="InterPro" id="IPR058660">
    <property type="entry name" value="WHD_DnaB"/>
</dbReference>
<sequence>MKQYWNEVQPIDGFYAAMNGMIHDHDRKVISFLYQPLMGVVCTNLYTTLAYLVEENRLWSEEWNHYQLMELMGLNLDDIYQARLKLEGMGLLKTFIKEIPDQRMYIYELQPPLSADQFFTDGMLNIYLYQKLGQTHFQKLKRAFSDSVMNKEEYSEVTRSFQDVYTSMSLQALKNFEGQEASLPEQNMKYIHREKTEPIHISADSFNFDLLFSGLTTAMVPRKSFTAAVKDTITKLSFLYSINEIDMQKVVLSSITANDKIDLDELRKAARDWYQMENEDQLPQLVNRRQPVMHRESDGAGTTKESKLIFYLETTSPRQLLIDLSEGVQPAMSDLTAVEEIMLGQQIEPGVMNVLIHYVMLKTDMKLSKNYMEKIASHWARKKIKTVKAAMELAKNEHRQYQTWATEKKDRSQTRKKPIRTEKLPDWFIVQDQEQKETKKTKTTVTNDSKLDERRRRLEAIQRKYQKNGGEKGGKHQ</sequence>
<dbReference type="Proteomes" id="UP000287156">
    <property type="component" value="Unassembled WGS sequence"/>
</dbReference>
<evidence type="ECO:0000259" key="3">
    <source>
        <dbReference type="Pfam" id="PF07261"/>
    </source>
</evidence>
<evidence type="ECO:0000313" key="5">
    <source>
        <dbReference type="EMBL" id="RST76563.1"/>
    </source>
</evidence>
<evidence type="ECO:0000313" key="6">
    <source>
        <dbReference type="Proteomes" id="UP000287156"/>
    </source>
</evidence>
<accession>A0A429Y590</accession>
<feature type="domain" description="Replicative helicase loading/DNA remodeling protein DnaB N-terminal winged helix" evidence="4">
    <location>
        <begin position="9"/>
        <end position="268"/>
    </location>
</feature>
<dbReference type="Pfam" id="PF07261">
    <property type="entry name" value="DnaB_2"/>
    <property type="match status" value="1"/>
</dbReference>
<reference evidence="5" key="1">
    <citation type="submission" date="2018-12" db="EMBL/GenBank/DDBJ databases">
        <authorList>
            <person name="Sun L."/>
            <person name="Chen Z."/>
        </authorList>
    </citation>
    <scope>NUCLEOTIDE SEQUENCE [LARGE SCALE GENOMIC DNA]</scope>
    <source>
        <strain evidence="5">3-2-2</strain>
    </source>
</reference>
<comment type="similarity">
    <text evidence="1">Belongs to the DnaB/DnaD family.</text>
</comment>
<dbReference type="RefSeq" id="WP_126048747.1">
    <property type="nucleotide sequence ID" value="NZ_QYTV02000002.1"/>
</dbReference>
<evidence type="ECO:0000259" key="4">
    <source>
        <dbReference type="Pfam" id="PF25888"/>
    </source>
</evidence>
<evidence type="ECO:0000256" key="2">
    <source>
        <dbReference type="SAM" id="MobiDB-lite"/>
    </source>
</evidence>
<protein>
    <submittedName>
        <fullName evidence="5">Replication initiation and membrane attachment protein</fullName>
    </submittedName>
</protein>
<feature type="region of interest" description="Disordered" evidence="2">
    <location>
        <begin position="432"/>
        <end position="456"/>
    </location>
</feature>
<comment type="caution">
    <text evidence="5">The sequence shown here is derived from an EMBL/GenBank/DDBJ whole genome shotgun (WGS) entry which is preliminary data.</text>
</comment>
<dbReference type="Pfam" id="PF25888">
    <property type="entry name" value="WHD_DnaB"/>
    <property type="match status" value="1"/>
</dbReference>
<dbReference type="EMBL" id="QYTV02000002">
    <property type="protein sequence ID" value="RST76563.1"/>
    <property type="molecule type" value="Genomic_DNA"/>
</dbReference>
<proteinExistence type="inferred from homology"/>
<dbReference type="AlphaFoldDB" id="A0A429Y590"/>
<feature type="domain" description="DnaB/C C-terminal" evidence="3">
    <location>
        <begin position="345"/>
        <end position="392"/>
    </location>
</feature>
<evidence type="ECO:0000256" key="1">
    <source>
        <dbReference type="ARBA" id="ARBA00093462"/>
    </source>
</evidence>
<organism evidence="5 6">
    <name type="scientific">Siminovitchia acidinfaciens</name>
    <dbReference type="NCBI Taxonomy" id="2321395"/>
    <lineage>
        <taxon>Bacteria</taxon>
        <taxon>Bacillati</taxon>
        <taxon>Bacillota</taxon>
        <taxon>Bacilli</taxon>
        <taxon>Bacillales</taxon>
        <taxon>Bacillaceae</taxon>
        <taxon>Siminovitchia</taxon>
    </lineage>
</organism>
<dbReference type="OrthoDB" id="2082007at2"/>
<name>A0A429Y590_9BACI</name>
<dbReference type="InterPro" id="IPR006343">
    <property type="entry name" value="DnaB/C_C"/>
</dbReference>
<gene>
    <name evidence="5" type="ORF">D4T97_006125</name>
</gene>
<keyword evidence="6" id="KW-1185">Reference proteome</keyword>